<dbReference type="Proteomes" id="UP001367316">
    <property type="component" value="Unassembled WGS sequence"/>
</dbReference>
<protein>
    <submittedName>
        <fullName evidence="3">Uncharacterized protein</fullName>
    </submittedName>
</protein>
<keyword evidence="1" id="KW-0175">Coiled coil</keyword>
<gene>
    <name evidence="3" type="ORF">JOL62DRAFT_607665</name>
</gene>
<evidence type="ECO:0000256" key="2">
    <source>
        <dbReference type="SAM" id="MobiDB-lite"/>
    </source>
</evidence>
<reference evidence="3 4" key="1">
    <citation type="submission" date="2024-04" db="EMBL/GenBank/DDBJ databases">
        <title>Phyllosticta paracitricarpa is synonymous to the EU quarantine fungus P. citricarpa based on phylogenomic analyses.</title>
        <authorList>
            <consortium name="Lawrence Berkeley National Laboratory"/>
            <person name="Van ingen-buijs V.A."/>
            <person name="Van westerhoven A.C."/>
            <person name="Haridas S."/>
            <person name="Skiadas P."/>
            <person name="Martin F."/>
            <person name="Groenewald J.Z."/>
            <person name="Crous P.W."/>
            <person name="Seidl M.F."/>
        </authorList>
    </citation>
    <scope>NUCLEOTIDE SEQUENCE [LARGE SCALE GENOMIC DNA]</scope>
    <source>
        <strain evidence="3 4">CBS 141358</strain>
    </source>
</reference>
<name>A0ABR1MVL7_9PEZI</name>
<proteinExistence type="predicted"/>
<evidence type="ECO:0000313" key="4">
    <source>
        <dbReference type="Proteomes" id="UP001367316"/>
    </source>
</evidence>
<organism evidence="3 4">
    <name type="scientific">Phyllosticta paracitricarpa</name>
    <dbReference type="NCBI Taxonomy" id="2016321"/>
    <lineage>
        <taxon>Eukaryota</taxon>
        <taxon>Fungi</taxon>
        <taxon>Dikarya</taxon>
        <taxon>Ascomycota</taxon>
        <taxon>Pezizomycotina</taxon>
        <taxon>Dothideomycetes</taxon>
        <taxon>Dothideomycetes incertae sedis</taxon>
        <taxon>Botryosphaeriales</taxon>
        <taxon>Phyllostictaceae</taxon>
        <taxon>Phyllosticta</taxon>
    </lineage>
</organism>
<keyword evidence="4" id="KW-1185">Reference proteome</keyword>
<feature type="region of interest" description="Disordered" evidence="2">
    <location>
        <begin position="401"/>
        <end position="427"/>
    </location>
</feature>
<dbReference type="EMBL" id="JBBPBF010000069">
    <property type="protein sequence ID" value="KAK7605756.1"/>
    <property type="molecule type" value="Genomic_DNA"/>
</dbReference>
<accession>A0ABR1MVL7</accession>
<evidence type="ECO:0000313" key="3">
    <source>
        <dbReference type="EMBL" id="KAK7605756.1"/>
    </source>
</evidence>
<feature type="coiled-coil region" evidence="1">
    <location>
        <begin position="8"/>
        <end position="84"/>
    </location>
</feature>
<comment type="caution">
    <text evidence="3">The sequence shown here is derived from an EMBL/GenBank/DDBJ whole genome shotgun (WGS) entry which is preliminary data.</text>
</comment>
<sequence>MEAQSIVREAAEMALSRLEAIIQLKTKEIVRLTEELIERNHEFYALQQEMAASKHRERECRDAKEKAEQEVADHNQLLDMSENRERDCKVVIQILVDAIPRDTLEKLPRDLVERLKDLGITHHTEPAERPSSRFTLPTFQLLRASSVTFSGNEGAIPLVHASSSLPHVLRIISRCRLQLGVCLLPMSRYLIQQTMEPHRLTRSETRPRPKYSLIVHGEVFEQHNDGIGHVSLQLLHECFFHVHAGHQLAEVFCATAAALTAVGPCEEANRLFLVQRDFAVAREVHRTAPSDDSSNTKIEELCQAMINNRTSKKWGKESTPCLAKAFFLCYREVVKKAQIKADGFPTLRTRVVFQLLPANFNPEVWMLDLDRRLAGLHVEHQNQMDRLEHATVCTVADWQESRHRGPSGRGWSPPRPASLVQPTKWLL</sequence>
<evidence type="ECO:0000256" key="1">
    <source>
        <dbReference type="SAM" id="Coils"/>
    </source>
</evidence>